<evidence type="ECO:0008006" key="2">
    <source>
        <dbReference type="Google" id="ProtNLM"/>
    </source>
</evidence>
<organism evidence="1">
    <name type="scientific">Clostridium botulinum (strain Eklund 17B / Type B)</name>
    <dbReference type="NCBI Taxonomy" id="935198"/>
    <lineage>
        <taxon>Bacteria</taxon>
        <taxon>Bacillati</taxon>
        <taxon>Bacillota</taxon>
        <taxon>Clostridia</taxon>
        <taxon>Eubacteriales</taxon>
        <taxon>Clostridiaceae</taxon>
        <taxon>Clostridium</taxon>
    </lineage>
</organism>
<reference evidence="1" key="1">
    <citation type="submission" date="2009-06" db="EMBL/GenBank/DDBJ databases">
        <authorList>
            <consortium name="US DOE Joint Genome Institute (JGI-PGF)"/>
            <person name="Lucas S."/>
            <person name="Copeland A."/>
            <person name="Lapidus A."/>
            <person name="Glavina del Rio T."/>
            <person name="Dalin E."/>
            <person name="Tice H."/>
            <person name="Bruce D."/>
            <person name="Goodwin L."/>
            <person name="Pitluck S."/>
            <person name="Kyrpides N."/>
            <person name="Mavromatis K."/>
            <person name="Ivanova N."/>
            <person name="Saunders E."/>
            <person name="Brettin T."/>
            <person name="Detter J.C."/>
            <person name="Han C."/>
            <person name="Larimer F."/>
            <person name="Land M."/>
            <person name="Hauser L."/>
            <person name="Markowitz V."/>
            <person name="Cheng J.-F."/>
            <person name="Hugenholtz P."/>
            <person name="Woyke T."/>
            <person name="Wu D."/>
            <person name="Gronow S."/>
            <person name="Klenk H.-P."/>
            <person name="Eisen J.A."/>
        </authorList>
    </citation>
    <scope>NUCLEOTIDE SEQUENCE</scope>
    <source>
        <strain evidence="1">Eklund 17B</strain>
    </source>
</reference>
<evidence type="ECO:0000313" key="1">
    <source>
        <dbReference type="EMBL" id="ACD22557.1"/>
    </source>
</evidence>
<dbReference type="EMBL" id="CP001056">
    <property type="protein sequence ID" value="ACD22557.1"/>
    <property type="molecule type" value="Genomic_DNA"/>
</dbReference>
<reference evidence="1" key="2">
    <citation type="submission" date="2009-08" db="EMBL/GenBank/DDBJ databases">
        <authorList>
            <person name="Shrivastava S."/>
            <person name="Brinkac L.M."/>
            <person name="Dodson R.J."/>
            <person name="Harkins D.M."/>
            <person name="Durkin A.S."/>
            <person name="Sutton G."/>
        </authorList>
    </citation>
    <scope>NUCLEOTIDE SEQUENCE</scope>
    <source>
        <strain evidence="1">Eklund 17B</strain>
    </source>
</reference>
<dbReference type="KEGG" id="cbk:CLL_A1906"/>
<sequence>MNNNLVIKNEDVKIEDYVLTIDDIINKKDVLKEQATKRHKCRIYCKKLRGSLIAHELSKGDLADARAKMKDNYESGIQYMIYLSIDYLQEPRILEAYECKTDSHKIVKRLFPRENELLAVSEIIMGLNGLNELKPGEIFRKEIEDLKN</sequence>
<dbReference type="HOGENOM" id="CLU_1755636_0_0_9"/>
<name>B2TMV2_CLOBB</name>
<dbReference type="AlphaFoldDB" id="B2TMV2"/>
<accession>B2TMV2</accession>
<protein>
    <recommendedName>
        <fullName evidence="2">Phage XkdN-like protein</fullName>
    </recommendedName>
</protein>
<gene>
    <name evidence="1" type="ordered locus">CLL_A1906</name>
</gene>
<proteinExistence type="predicted"/>